<evidence type="ECO:0000256" key="6">
    <source>
        <dbReference type="SAM" id="Coils"/>
    </source>
</evidence>
<dbReference type="InterPro" id="IPR001943">
    <property type="entry name" value="UVR_dom"/>
</dbReference>
<dbReference type="AlphaFoldDB" id="A0A518CWR6"/>
<dbReference type="PRINTS" id="PR00300">
    <property type="entry name" value="CLPPROTEASEA"/>
</dbReference>
<dbReference type="SMART" id="SM00382">
    <property type="entry name" value="AAA"/>
    <property type="match status" value="2"/>
</dbReference>
<dbReference type="Pfam" id="PF10431">
    <property type="entry name" value="ClpB_D2-small"/>
    <property type="match status" value="1"/>
</dbReference>
<dbReference type="GO" id="GO:0005737">
    <property type="term" value="C:cytoplasm"/>
    <property type="evidence" value="ECO:0007669"/>
    <property type="project" value="TreeGrafter"/>
</dbReference>
<dbReference type="Pfam" id="PF02861">
    <property type="entry name" value="Clp_N"/>
    <property type="match status" value="1"/>
</dbReference>
<sequence length="850" mass="94678">MFDRFTDRAKKVMNLARQEAQRFNHEYLGTEHILLGLVQEGSGVAANVLRQMSIDLSKIRSEVEKLVKTGPSMVTMGQLPFTPRAKKVLELSMEEASNLGHNYIGTEHLLLGLIKENEGIAAKVLTNLGVKLEDVREEVLEFLGADATEEDEEDSSSETPVSGGGATGGGKSKTPALDAFGRDLTELAREGKLDAVIGRANEIERVIQILSRRTKNNPVLLGEPGVGKTAIVEGLAQQIIENTIPDLLRNKRIVVLDLALMVAGTKYRGQFEERIKAVMTEVRRVKDVILFIDELHTLVGAGGAEGAIDASNVLKPALSRGEIQCIGATTLDEYRKHIEKDGALERRFQAVNVEPPSPEEAVEILKGLRDRYEAHHRVNYTDEALGTAVELATRYINNRFLPDKAIDVMDEAGARVRLRNTVAPPDLHDINAQVDELDRAKEKAVANQEFEKAAKLRDQAYQLRKKREEITNDWRAEQEQNETMGVVDAEVIAETVSKMTSIPLTRLEKGEAERLLQMESELSGAVINQDDAIKAIARSVRRSRSGLKDPRRPMGSFLFLGPSGVGKTYLCKQLAKFMFGNEDAVITMDMSEYMEKHNASRLVGAPPGYVGYEEGGQLTEKVRRRPYSVVLLDEIEKAHPDVFNMLLQIMEEGRLTDSFGRHIDFRNVILILTSNIGSHLVKAGATLGFGSTAPDISGEERVKKLKTDIMFEVERHFRPEFLNRLDEVVMFNPLRKDDIKNIVHLQLKEVLDRVQIQGLDLEVDEKALEFLIEKGFHEDYGARPMRRAIERYVEDPMAESLLRGEYAEGRPITVSCLGPIAEAESLTFTQEAEPESPPETVEAKASAEDS</sequence>
<dbReference type="RefSeq" id="WP_145183778.1">
    <property type="nucleotide sequence ID" value="NZ_CP036290.1"/>
</dbReference>
<dbReference type="GO" id="GO:0005524">
    <property type="term" value="F:ATP binding"/>
    <property type="evidence" value="ECO:0007669"/>
    <property type="project" value="UniProtKB-KW"/>
</dbReference>
<dbReference type="InterPro" id="IPR018368">
    <property type="entry name" value="ClpA/B_CS1"/>
</dbReference>
<dbReference type="InterPro" id="IPR041546">
    <property type="entry name" value="ClpA/ClpB_AAA_lid"/>
</dbReference>
<keyword evidence="6" id="KW-0175">Coiled coil</keyword>
<feature type="domain" description="Clp R" evidence="9">
    <location>
        <begin position="2"/>
        <end position="145"/>
    </location>
</feature>
<organism evidence="10 11">
    <name type="scientific">Rohdeia mirabilis</name>
    <dbReference type="NCBI Taxonomy" id="2528008"/>
    <lineage>
        <taxon>Bacteria</taxon>
        <taxon>Pseudomonadati</taxon>
        <taxon>Planctomycetota</taxon>
        <taxon>Planctomycetia</taxon>
        <taxon>Planctomycetia incertae sedis</taxon>
        <taxon>Rohdeia</taxon>
    </lineage>
</organism>
<feature type="region of interest" description="Disordered" evidence="7">
    <location>
        <begin position="144"/>
        <end position="176"/>
    </location>
</feature>
<keyword evidence="1 5" id="KW-0677">Repeat</keyword>
<feature type="compositionally biased region" description="Gly residues" evidence="7">
    <location>
        <begin position="162"/>
        <end position="171"/>
    </location>
</feature>
<evidence type="ECO:0000313" key="11">
    <source>
        <dbReference type="Proteomes" id="UP000319342"/>
    </source>
</evidence>
<dbReference type="PROSITE" id="PS00870">
    <property type="entry name" value="CLPAB_1"/>
    <property type="match status" value="1"/>
</dbReference>
<name>A0A518CWR6_9BACT</name>
<proteinExistence type="predicted"/>
<feature type="compositionally biased region" description="Acidic residues" evidence="7">
    <location>
        <begin position="147"/>
        <end position="156"/>
    </location>
</feature>
<dbReference type="PROSITE" id="PS51903">
    <property type="entry name" value="CLP_R"/>
    <property type="match status" value="1"/>
</dbReference>
<keyword evidence="2" id="KW-0547">Nucleotide-binding</keyword>
<dbReference type="SUPFAM" id="SSF52540">
    <property type="entry name" value="P-loop containing nucleoside triphosphate hydrolases"/>
    <property type="match status" value="2"/>
</dbReference>
<dbReference type="InterPro" id="IPR004176">
    <property type="entry name" value="Clp_R_N"/>
</dbReference>
<accession>A0A518CWR6</accession>
<dbReference type="GO" id="GO:0034605">
    <property type="term" value="P:cellular response to heat"/>
    <property type="evidence" value="ECO:0007669"/>
    <property type="project" value="TreeGrafter"/>
</dbReference>
<dbReference type="InterPro" id="IPR001270">
    <property type="entry name" value="ClpA/B"/>
</dbReference>
<evidence type="ECO:0000256" key="4">
    <source>
        <dbReference type="ARBA" id="ARBA00023186"/>
    </source>
</evidence>
<dbReference type="Gene3D" id="3.40.50.300">
    <property type="entry name" value="P-loop containing nucleotide triphosphate hydrolases"/>
    <property type="match status" value="2"/>
</dbReference>
<dbReference type="InterPro" id="IPR003959">
    <property type="entry name" value="ATPase_AAA_core"/>
</dbReference>
<dbReference type="OrthoDB" id="9803641at2"/>
<dbReference type="Gene3D" id="1.10.1780.10">
    <property type="entry name" value="Clp, N-terminal domain"/>
    <property type="match status" value="1"/>
</dbReference>
<dbReference type="CDD" id="cd19499">
    <property type="entry name" value="RecA-like_ClpB_Hsp104-like"/>
    <property type="match status" value="1"/>
</dbReference>
<dbReference type="CDD" id="cd00009">
    <property type="entry name" value="AAA"/>
    <property type="match status" value="1"/>
</dbReference>
<dbReference type="PANTHER" id="PTHR11638">
    <property type="entry name" value="ATP-DEPENDENT CLP PROTEASE"/>
    <property type="match status" value="1"/>
</dbReference>
<keyword evidence="4" id="KW-0143">Chaperone</keyword>
<dbReference type="PANTHER" id="PTHR11638:SF18">
    <property type="entry name" value="HEAT SHOCK PROTEIN 104"/>
    <property type="match status" value="1"/>
</dbReference>
<dbReference type="PROSITE" id="PS50151">
    <property type="entry name" value="UVR"/>
    <property type="match status" value="1"/>
</dbReference>
<dbReference type="InterPro" id="IPR036628">
    <property type="entry name" value="Clp_N_dom_sf"/>
</dbReference>
<feature type="domain" description="UVR" evidence="8">
    <location>
        <begin position="431"/>
        <end position="466"/>
    </location>
</feature>
<dbReference type="InterPro" id="IPR027417">
    <property type="entry name" value="P-loop_NTPase"/>
</dbReference>
<dbReference type="Pfam" id="PF00004">
    <property type="entry name" value="AAA"/>
    <property type="match status" value="1"/>
</dbReference>
<evidence type="ECO:0000259" key="8">
    <source>
        <dbReference type="PROSITE" id="PS50151"/>
    </source>
</evidence>
<dbReference type="Gene3D" id="4.10.860.10">
    <property type="entry name" value="UVR domain"/>
    <property type="match status" value="1"/>
</dbReference>
<dbReference type="Gene3D" id="1.10.8.60">
    <property type="match status" value="2"/>
</dbReference>
<dbReference type="EMBL" id="CP036290">
    <property type="protein sequence ID" value="QDU83666.1"/>
    <property type="molecule type" value="Genomic_DNA"/>
</dbReference>
<feature type="coiled-coil region" evidence="6">
    <location>
        <begin position="427"/>
        <end position="473"/>
    </location>
</feature>
<evidence type="ECO:0000313" key="10">
    <source>
        <dbReference type="EMBL" id="QDU83666.1"/>
    </source>
</evidence>
<dbReference type="Proteomes" id="UP000319342">
    <property type="component" value="Chromosome"/>
</dbReference>
<dbReference type="FunFam" id="3.40.50.300:FF:000010">
    <property type="entry name" value="Chaperone clpB 1, putative"/>
    <property type="match status" value="1"/>
</dbReference>
<dbReference type="InterPro" id="IPR050130">
    <property type="entry name" value="ClpA_ClpB"/>
</dbReference>
<dbReference type="SUPFAM" id="SSF81923">
    <property type="entry name" value="Double Clp-N motif"/>
    <property type="match status" value="1"/>
</dbReference>
<evidence type="ECO:0000256" key="2">
    <source>
        <dbReference type="ARBA" id="ARBA00022741"/>
    </source>
</evidence>
<dbReference type="SMART" id="SM01086">
    <property type="entry name" value="ClpB_D2-small"/>
    <property type="match status" value="1"/>
</dbReference>
<evidence type="ECO:0000256" key="1">
    <source>
        <dbReference type="ARBA" id="ARBA00022737"/>
    </source>
</evidence>
<dbReference type="InterPro" id="IPR003593">
    <property type="entry name" value="AAA+_ATPase"/>
</dbReference>
<feature type="compositionally biased region" description="Basic and acidic residues" evidence="7">
    <location>
        <begin position="841"/>
        <end position="850"/>
    </location>
</feature>
<dbReference type="InterPro" id="IPR019489">
    <property type="entry name" value="Clp_ATPase_C"/>
</dbReference>
<dbReference type="Pfam" id="PF07724">
    <property type="entry name" value="AAA_2"/>
    <property type="match status" value="1"/>
</dbReference>
<dbReference type="FunFam" id="3.40.50.300:FF:000025">
    <property type="entry name" value="ATP-dependent Clp protease subunit"/>
    <property type="match status" value="1"/>
</dbReference>
<dbReference type="GO" id="GO:0016887">
    <property type="term" value="F:ATP hydrolysis activity"/>
    <property type="evidence" value="ECO:0007669"/>
    <property type="project" value="InterPro"/>
</dbReference>
<protein>
    <submittedName>
        <fullName evidence="10">ClpA/B family protein</fullName>
    </submittedName>
</protein>
<evidence type="ECO:0000256" key="3">
    <source>
        <dbReference type="ARBA" id="ARBA00022840"/>
    </source>
</evidence>
<keyword evidence="11" id="KW-1185">Reference proteome</keyword>
<evidence type="ECO:0000256" key="5">
    <source>
        <dbReference type="PROSITE-ProRule" id="PRU01251"/>
    </source>
</evidence>
<dbReference type="Pfam" id="PF17871">
    <property type="entry name" value="AAA_lid_9"/>
    <property type="match status" value="1"/>
</dbReference>
<keyword evidence="3" id="KW-0067">ATP-binding</keyword>
<gene>
    <name evidence="10" type="ORF">Pla163_07650</name>
</gene>
<feature type="region of interest" description="Disordered" evidence="7">
    <location>
        <begin position="828"/>
        <end position="850"/>
    </location>
</feature>
<evidence type="ECO:0000259" key="9">
    <source>
        <dbReference type="PROSITE" id="PS51903"/>
    </source>
</evidence>
<evidence type="ECO:0000256" key="7">
    <source>
        <dbReference type="SAM" id="MobiDB-lite"/>
    </source>
</evidence>
<reference evidence="10 11" key="1">
    <citation type="submission" date="2019-02" db="EMBL/GenBank/DDBJ databases">
        <title>Deep-cultivation of Planctomycetes and their phenomic and genomic characterization uncovers novel biology.</title>
        <authorList>
            <person name="Wiegand S."/>
            <person name="Jogler M."/>
            <person name="Boedeker C."/>
            <person name="Pinto D."/>
            <person name="Vollmers J."/>
            <person name="Rivas-Marin E."/>
            <person name="Kohn T."/>
            <person name="Peeters S.H."/>
            <person name="Heuer A."/>
            <person name="Rast P."/>
            <person name="Oberbeckmann S."/>
            <person name="Bunk B."/>
            <person name="Jeske O."/>
            <person name="Meyerdierks A."/>
            <person name="Storesund J.E."/>
            <person name="Kallscheuer N."/>
            <person name="Luecker S."/>
            <person name="Lage O.M."/>
            <person name="Pohl T."/>
            <person name="Merkel B.J."/>
            <person name="Hornburger P."/>
            <person name="Mueller R.-W."/>
            <person name="Bruemmer F."/>
            <person name="Labrenz M."/>
            <person name="Spormann A.M."/>
            <person name="Op den Camp H."/>
            <person name="Overmann J."/>
            <person name="Amann R."/>
            <person name="Jetten M.S.M."/>
            <person name="Mascher T."/>
            <person name="Medema M.H."/>
            <person name="Devos D.P."/>
            <person name="Kaster A.-K."/>
            <person name="Ovreas L."/>
            <person name="Rohde M."/>
            <person name="Galperin M.Y."/>
            <person name="Jogler C."/>
        </authorList>
    </citation>
    <scope>NUCLEOTIDE SEQUENCE [LARGE SCALE GENOMIC DNA]</scope>
    <source>
        <strain evidence="10 11">Pla163</strain>
    </source>
</reference>